<dbReference type="GO" id="GO:0008483">
    <property type="term" value="F:transaminase activity"/>
    <property type="evidence" value="ECO:0007669"/>
    <property type="project" value="UniProtKB-KW"/>
</dbReference>
<gene>
    <name evidence="3" type="ORF">MGWOODY_Clf1737</name>
</gene>
<dbReference type="InterPro" id="IPR015421">
    <property type="entry name" value="PyrdxlP-dep_Trfase_major"/>
</dbReference>
<protein>
    <submittedName>
        <fullName evidence="3">Glutamate-1-semialdehyde aminotransferase</fullName>
        <ecNumber evidence="3">5.4.3.8</ecNumber>
    </submittedName>
</protein>
<dbReference type="PANTHER" id="PTHR43713:SF3">
    <property type="entry name" value="GLUTAMATE-1-SEMIALDEHYDE 2,1-AMINOMUTASE 1, CHLOROPLASTIC-RELATED"/>
    <property type="match status" value="1"/>
</dbReference>
<organism evidence="3">
    <name type="scientific">hydrothermal vent metagenome</name>
    <dbReference type="NCBI Taxonomy" id="652676"/>
    <lineage>
        <taxon>unclassified sequences</taxon>
        <taxon>metagenomes</taxon>
        <taxon>ecological metagenomes</taxon>
    </lineage>
</organism>
<dbReference type="InterPro" id="IPR015424">
    <property type="entry name" value="PyrdxlP-dep_Trfase"/>
</dbReference>
<evidence type="ECO:0000313" key="3">
    <source>
        <dbReference type="EMBL" id="CUV02236.1"/>
    </source>
</evidence>
<proteinExistence type="predicted"/>
<dbReference type="Gene3D" id="3.90.1150.10">
    <property type="entry name" value="Aspartate Aminotransferase, domain 1"/>
    <property type="match status" value="1"/>
</dbReference>
<dbReference type="EC" id="5.4.3.8" evidence="3"/>
<keyword evidence="3" id="KW-0413">Isomerase</keyword>
<dbReference type="GO" id="GO:0042286">
    <property type="term" value="F:glutamate-1-semialdehyde 2,1-aminomutase activity"/>
    <property type="evidence" value="ECO:0007669"/>
    <property type="project" value="UniProtKB-EC"/>
</dbReference>
<accession>A0A160V8F5</accession>
<dbReference type="GO" id="GO:0030170">
    <property type="term" value="F:pyridoxal phosphate binding"/>
    <property type="evidence" value="ECO:0007669"/>
    <property type="project" value="InterPro"/>
</dbReference>
<dbReference type="AlphaFoldDB" id="A0A160V8F5"/>
<name>A0A160V8F5_9ZZZZ</name>
<dbReference type="EMBL" id="FAXA01000207">
    <property type="protein sequence ID" value="CUV02236.1"/>
    <property type="molecule type" value="Genomic_DNA"/>
</dbReference>
<dbReference type="InterPro" id="IPR005814">
    <property type="entry name" value="Aminotrans_3"/>
</dbReference>
<keyword evidence="2" id="KW-0663">Pyridoxal phosphate</keyword>
<dbReference type="SUPFAM" id="SSF53383">
    <property type="entry name" value="PLP-dependent transferases"/>
    <property type="match status" value="1"/>
</dbReference>
<dbReference type="Gene3D" id="3.40.640.10">
    <property type="entry name" value="Type I PLP-dependent aspartate aminotransferase-like (Major domain)"/>
    <property type="match status" value="1"/>
</dbReference>
<evidence type="ECO:0000256" key="2">
    <source>
        <dbReference type="ARBA" id="ARBA00022898"/>
    </source>
</evidence>
<keyword evidence="3" id="KW-0032">Aminotransferase</keyword>
<dbReference type="CDD" id="cd00610">
    <property type="entry name" value="OAT_like"/>
    <property type="match status" value="1"/>
</dbReference>
<dbReference type="PANTHER" id="PTHR43713">
    <property type="entry name" value="GLUTAMATE-1-SEMIALDEHYDE 2,1-AMINOMUTASE"/>
    <property type="match status" value="1"/>
</dbReference>
<dbReference type="Pfam" id="PF00202">
    <property type="entry name" value="Aminotran_3"/>
    <property type="match status" value="1"/>
</dbReference>
<keyword evidence="3" id="KW-0808">Transferase</keyword>
<comment type="cofactor">
    <cofactor evidence="1">
        <name>pyridoxal 5'-phosphate</name>
        <dbReference type="ChEBI" id="CHEBI:597326"/>
    </cofactor>
</comment>
<sequence length="448" mass="47955">MTEISNELELYLQSTIKSKALWEEAKQYLPGGDSRNSIFWAPYPIFVDHASGCHVVDSDGVDRLDFIGTMTTLVLGHGPKPVLDAVENQMKQGVVYNAPNAHQIRLARLLCERIPSFDLVRFTNSGTEATLNTIRAARAVTGKSKIAKVEGGYHGSHDQVSVSVRVNPAKAGERSHPNAMAATEGLGEGTLEQVVVIPFNETTIARETLESHKGELAAVIIEPMLGSVGMLPATTEFLTMLREFTAANGIILIFDEVISYRASSGGAQEYYGITPDMTSLGKIIGGGFSIGAFGGSKEIMDLYDPTQTGGPRVAHAGTFNANPVTMLAGAATLEQLTPEVYRKLAEMTEYLRAGILKVGAELETPIQVTGLGSLFGIHFTGEELLGYRDIAAEDAAFRHQVFLGLLNEGILMAANLVGAVSTEIGEAEVDAFTAALRRVLERALTPSG</sequence>
<reference evidence="3" key="1">
    <citation type="submission" date="2015-10" db="EMBL/GenBank/DDBJ databases">
        <authorList>
            <person name="Gilbert D.G."/>
        </authorList>
    </citation>
    <scope>NUCLEOTIDE SEQUENCE</scope>
</reference>
<dbReference type="InterPro" id="IPR015422">
    <property type="entry name" value="PyrdxlP-dep_Trfase_small"/>
</dbReference>
<evidence type="ECO:0000256" key="1">
    <source>
        <dbReference type="ARBA" id="ARBA00001933"/>
    </source>
</evidence>